<evidence type="ECO:0000313" key="1">
    <source>
        <dbReference type="EMBL" id="KIY71545.1"/>
    </source>
</evidence>
<name>A0A0D7BMW9_9AGAR</name>
<proteinExistence type="predicted"/>
<dbReference type="Proteomes" id="UP000054007">
    <property type="component" value="Unassembled WGS sequence"/>
</dbReference>
<accession>A0A0D7BMW9</accession>
<keyword evidence="2" id="KW-1185">Reference proteome</keyword>
<dbReference type="EMBL" id="KN880453">
    <property type="protein sequence ID" value="KIY71545.1"/>
    <property type="molecule type" value="Genomic_DNA"/>
</dbReference>
<dbReference type="AlphaFoldDB" id="A0A0D7BMW9"/>
<sequence length="106" mass="12427">MPKYRPNTDDKVDSQARKALDWIHEYDAKCPLVDSIPWRAMQHAQRLCFWKLPLLVDPALLGRRYKFVDDDGNEVPFNKEKVKEEDNEVFQRGSTCPQLVVEKIVP</sequence>
<organism evidence="1 2">
    <name type="scientific">Cylindrobasidium torrendii FP15055 ss-10</name>
    <dbReference type="NCBI Taxonomy" id="1314674"/>
    <lineage>
        <taxon>Eukaryota</taxon>
        <taxon>Fungi</taxon>
        <taxon>Dikarya</taxon>
        <taxon>Basidiomycota</taxon>
        <taxon>Agaricomycotina</taxon>
        <taxon>Agaricomycetes</taxon>
        <taxon>Agaricomycetidae</taxon>
        <taxon>Agaricales</taxon>
        <taxon>Marasmiineae</taxon>
        <taxon>Physalacriaceae</taxon>
        <taxon>Cylindrobasidium</taxon>
    </lineage>
</organism>
<reference evidence="1 2" key="1">
    <citation type="journal article" date="2015" name="Fungal Genet. Biol.">
        <title>Evolution of novel wood decay mechanisms in Agaricales revealed by the genome sequences of Fistulina hepatica and Cylindrobasidium torrendii.</title>
        <authorList>
            <person name="Floudas D."/>
            <person name="Held B.W."/>
            <person name="Riley R."/>
            <person name="Nagy L.G."/>
            <person name="Koehler G."/>
            <person name="Ransdell A.S."/>
            <person name="Younus H."/>
            <person name="Chow J."/>
            <person name="Chiniquy J."/>
            <person name="Lipzen A."/>
            <person name="Tritt A."/>
            <person name="Sun H."/>
            <person name="Haridas S."/>
            <person name="LaButti K."/>
            <person name="Ohm R.A."/>
            <person name="Kues U."/>
            <person name="Blanchette R.A."/>
            <person name="Grigoriev I.V."/>
            <person name="Minto R.E."/>
            <person name="Hibbett D.S."/>
        </authorList>
    </citation>
    <scope>NUCLEOTIDE SEQUENCE [LARGE SCALE GENOMIC DNA]</scope>
    <source>
        <strain evidence="1 2">FP15055 ss-10</strain>
    </source>
</reference>
<evidence type="ECO:0000313" key="2">
    <source>
        <dbReference type="Proteomes" id="UP000054007"/>
    </source>
</evidence>
<protein>
    <submittedName>
        <fullName evidence="1">Uncharacterized protein</fullName>
    </submittedName>
</protein>
<gene>
    <name evidence="1" type="ORF">CYLTODRAFT_469960</name>
</gene>